<reference evidence="2" key="1">
    <citation type="submission" date="2023-07" db="EMBL/GenBank/DDBJ databases">
        <title>Sorghum-associated microbial communities from plants grown in Nebraska, USA.</title>
        <authorList>
            <person name="Schachtman D."/>
        </authorList>
    </citation>
    <scope>NUCLEOTIDE SEQUENCE</scope>
    <source>
        <strain evidence="2">DS2795</strain>
    </source>
</reference>
<evidence type="ECO:0000313" key="3">
    <source>
        <dbReference type="Proteomes" id="UP001244295"/>
    </source>
</evidence>
<dbReference type="Proteomes" id="UP001244295">
    <property type="component" value="Unassembled WGS sequence"/>
</dbReference>
<gene>
    <name evidence="2" type="ORF">J2W25_003295</name>
</gene>
<comment type="caution">
    <text evidence="2">The sequence shown here is derived from an EMBL/GenBank/DDBJ whole genome shotgun (WGS) entry which is preliminary data.</text>
</comment>
<sequence length="410" mass="42037">MAMLGLTGLIDALRAARLTPPLDLLGLRPETTVGAPGAAVAVPKTANDVRLPSRAALDRLVPSGASGGEVAAPLASGAPPSIDTRLSLAARVIGAVLADLQAAPGPVRGEAPLLLPVARQGTNTAALAGTLAQTVADSGLFYESHLAEFAAGTRTLAQMAREPQARWASPVMVATTTTAATGQGLVAAATALAAVDVATPPAPNAQAQAPQVDAPEADIAQAARGAARSETAAAPAPDAVRVQAAYGLSDPAPEVPAPRIAEHARAAIDVTSPPAPRSAEVIHPQAVTVVHQQLDLLASAAFRWSGQAWPEVPMAWTIEEEPAESGTREGEPIEEEGTRRWSTTVSLVLPRLGEVDLRLSLSGPTVQAQLQAREHATVARLRGDAGRLAQRFEAVGLQLQQLQVTEKAPA</sequence>
<dbReference type="Pfam" id="PF02120">
    <property type="entry name" value="Flg_hook"/>
    <property type="match status" value="1"/>
</dbReference>
<evidence type="ECO:0000259" key="1">
    <source>
        <dbReference type="Pfam" id="PF02120"/>
    </source>
</evidence>
<feature type="domain" description="Flagellar hook-length control protein-like C-terminal" evidence="1">
    <location>
        <begin position="334"/>
        <end position="407"/>
    </location>
</feature>
<dbReference type="InterPro" id="IPR021136">
    <property type="entry name" value="Flagellar_hook_control-like_C"/>
</dbReference>
<evidence type="ECO:0000313" key="2">
    <source>
        <dbReference type="EMBL" id="MDP9924263.1"/>
    </source>
</evidence>
<dbReference type="Gene3D" id="3.30.750.140">
    <property type="match status" value="1"/>
</dbReference>
<dbReference type="AlphaFoldDB" id="A0AAW8DXQ0"/>
<accession>A0AAW8DXQ0</accession>
<proteinExistence type="predicted"/>
<protein>
    <recommendedName>
        <fullName evidence="1">Flagellar hook-length control protein-like C-terminal domain-containing protein</fullName>
    </recommendedName>
</protein>
<dbReference type="EMBL" id="JAUSRR010000005">
    <property type="protein sequence ID" value="MDP9924263.1"/>
    <property type="molecule type" value="Genomic_DNA"/>
</dbReference>
<name>A0AAW8DXQ0_9BURK</name>
<organism evidence="2 3">
    <name type="scientific">Variovorax boronicumulans</name>
    <dbReference type="NCBI Taxonomy" id="436515"/>
    <lineage>
        <taxon>Bacteria</taxon>
        <taxon>Pseudomonadati</taxon>
        <taxon>Pseudomonadota</taxon>
        <taxon>Betaproteobacteria</taxon>
        <taxon>Burkholderiales</taxon>
        <taxon>Comamonadaceae</taxon>
        <taxon>Variovorax</taxon>
    </lineage>
</organism>
<dbReference type="InterPro" id="IPR038610">
    <property type="entry name" value="FliK-like_C_sf"/>
</dbReference>